<dbReference type="InterPro" id="IPR029057">
    <property type="entry name" value="PRTase-like"/>
</dbReference>
<dbReference type="InterPro" id="IPR000836">
    <property type="entry name" value="PRTase_dom"/>
</dbReference>
<evidence type="ECO:0000313" key="3">
    <source>
        <dbReference type="EMBL" id="HEF87968.1"/>
    </source>
</evidence>
<dbReference type="GO" id="GO:0006166">
    <property type="term" value="P:purine ribonucleoside salvage"/>
    <property type="evidence" value="ECO:0007669"/>
    <property type="project" value="UniProtKB-KW"/>
</dbReference>
<dbReference type="AlphaFoldDB" id="A0A7C2BM41"/>
<dbReference type="PANTHER" id="PTHR43864">
    <property type="entry name" value="HYPOXANTHINE/GUANINE PHOSPHORIBOSYLTRANSFERASE"/>
    <property type="match status" value="1"/>
</dbReference>
<dbReference type="Gene3D" id="3.40.50.2020">
    <property type="match status" value="1"/>
</dbReference>
<dbReference type="EMBL" id="DSJT01000038">
    <property type="protein sequence ID" value="HEF87968.1"/>
    <property type="molecule type" value="Genomic_DNA"/>
</dbReference>
<protein>
    <submittedName>
        <fullName evidence="3">Phosphoribosyltransferase</fullName>
    </submittedName>
</protein>
<reference evidence="3" key="1">
    <citation type="journal article" date="2020" name="mSystems">
        <title>Genome- and Community-Level Interaction Insights into Carbon Utilization and Element Cycling Functions of Hydrothermarchaeota in Hydrothermal Sediment.</title>
        <authorList>
            <person name="Zhou Z."/>
            <person name="Liu Y."/>
            <person name="Xu W."/>
            <person name="Pan J."/>
            <person name="Luo Z.H."/>
            <person name="Li M."/>
        </authorList>
    </citation>
    <scope>NUCLEOTIDE SEQUENCE [LARGE SCALE GENOMIC DNA]</scope>
    <source>
        <strain evidence="3">SpSt-23</strain>
    </source>
</reference>
<keyword evidence="1 3" id="KW-0808">Transferase</keyword>
<name>A0A7C2BM41_9CREN</name>
<sequence>MFKVKTGRVLIARKPSEREVADIAGKLMSAYSQSKADKMKMRLMANELLRLLKPNLSYKDLYELTGIPESVLCRYARGSIIPSFEQAASILAKIALSIDIGFFVKELVEREKSPVIDLLRVLKDPYISRLLSVMLLLELTGKEVTKIVVTAEAVLPVASFLSTEFNAPIVLVKRKSYPGIQYYSTMVMRSPKEIENLYLDRDLLGRKDKVLVLADVVYSGRTLSSVLDMISKSRAEIVDVIAILGLGEAWRMRLEDQGVKVLTTIPFTI</sequence>
<dbReference type="CDD" id="cd06223">
    <property type="entry name" value="PRTases_typeI"/>
    <property type="match status" value="1"/>
</dbReference>
<dbReference type="GO" id="GO:0016757">
    <property type="term" value="F:glycosyltransferase activity"/>
    <property type="evidence" value="ECO:0007669"/>
    <property type="project" value="UniProtKB-KW"/>
</dbReference>
<gene>
    <name evidence="3" type="ORF">ENP55_06840</name>
</gene>
<dbReference type="CDD" id="cd00093">
    <property type="entry name" value="HTH_XRE"/>
    <property type="match status" value="1"/>
</dbReference>
<proteinExistence type="predicted"/>
<organism evidence="3">
    <name type="scientific">Thermosphaera aggregans</name>
    <dbReference type="NCBI Taxonomy" id="54254"/>
    <lineage>
        <taxon>Archaea</taxon>
        <taxon>Thermoproteota</taxon>
        <taxon>Thermoprotei</taxon>
        <taxon>Desulfurococcales</taxon>
        <taxon>Desulfurococcaceae</taxon>
        <taxon>Thermosphaera</taxon>
    </lineage>
</organism>
<evidence type="ECO:0000256" key="1">
    <source>
        <dbReference type="ARBA" id="ARBA00022679"/>
    </source>
</evidence>
<comment type="caution">
    <text evidence="3">The sequence shown here is derived from an EMBL/GenBank/DDBJ whole genome shotgun (WGS) entry which is preliminary data.</text>
</comment>
<dbReference type="InterPro" id="IPR050118">
    <property type="entry name" value="Pur/Pyrimidine_PRTase"/>
</dbReference>
<accession>A0A7C2BM41</accession>
<dbReference type="PANTHER" id="PTHR43864:SF1">
    <property type="entry name" value="XANTHINE PHOSPHORIBOSYLTRANSFERASE"/>
    <property type="match status" value="1"/>
</dbReference>
<evidence type="ECO:0000256" key="2">
    <source>
        <dbReference type="ARBA" id="ARBA00022726"/>
    </source>
</evidence>
<keyword evidence="2" id="KW-0660">Purine salvage</keyword>
<dbReference type="SUPFAM" id="SSF53271">
    <property type="entry name" value="PRTase-like"/>
    <property type="match status" value="1"/>
</dbReference>
<dbReference type="InterPro" id="IPR001387">
    <property type="entry name" value="Cro/C1-type_HTH"/>
</dbReference>
<keyword evidence="3" id="KW-0328">Glycosyltransferase</keyword>